<feature type="coiled-coil region" evidence="5">
    <location>
        <begin position="624"/>
        <end position="652"/>
    </location>
</feature>
<evidence type="ECO:0000256" key="2">
    <source>
        <dbReference type="ARBA" id="ARBA00005885"/>
    </source>
</evidence>
<protein>
    <recommendedName>
        <fullName evidence="7">TPX2 C-terminal domain-containing protein</fullName>
    </recommendedName>
</protein>
<gene>
    <name evidence="8" type="ORF">Agub_g7208</name>
</gene>
<feature type="region of interest" description="Disordered" evidence="6">
    <location>
        <begin position="594"/>
        <end position="616"/>
    </location>
</feature>
<feature type="compositionally biased region" description="Polar residues" evidence="6">
    <location>
        <begin position="289"/>
        <end position="320"/>
    </location>
</feature>
<keyword evidence="5" id="KW-0175">Coiled coil</keyword>
<organism evidence="8 9">
    <name type="scientific">Astrephomene gubernaculifera</name>
    <dbReference type="NCBI Taxonomy" id="47775"/>
    <lineage>
        <taxon>Eukaryota</taxon>
        <taxon>Viridiplantae</taxon>
        <taxon>Chlorophyta</taxon>
        <taxon>core chlorophytes</taxon>
        <taxon>Chlorophyceae</taxon>
        <taxon>CS clade</taxon>
        <taxon>Chlamydomonadales</taxon>
        <taxon>Astrephomenaceae</taxon>
        <taxon>Astrephomene</taxon>
    </lineage>
</organism>
<sequence length="844" mass="89433">AALSLTTTLNKAILYNCQKLIFCSPLANTMANTAELESREFLSSCLRNALGDPELVDAISDQAFDHGLNALTIGNGLVPVLDLKDKLYLTMEEAKSVMDICASMISAGKHQQAKQDHLSLRLLASPSGHVNLRFTIKGDQQVAASSPTADTLTDAGTAGVVVVTRTWASIAGQKPAPASKASPVKPPACASVGEKDGRISTHPPEKTGSRSRVSAPPPEKASSKASAKTPTPEKASSKVSVSTAPPSKANSLARVNSPQPEKASSKVSVSTAPPSKANSQARFCAPQPKKTTSKVSVSTAPPSKANSQAHVSTAPPSKASSLACVSAAQPEEVSVEIAVNIPPFEEASEEASHCTPTLEEAETLESSTATTPQREEADPHGSVITPQLEAVNSQDSVNTPPLEKVDSQDSLSTPPPKATSAEGSACATQPRLAAKPQELTISCDSSAATVADKSPKVGSSSAAVPSYLRPTAAHKARSTKEADSPKSPSLAAVPEERQRRDNVFSRVASTLLAPTQAFVARVTGRGEDSKTKKDASSKVSMQLEAVLCSPQGQRVTRPAPFNLRSEMRPKTCALSKEDLDMVEAREKAFKCKPVPKHVLQSKPLSPQPKSSPKDPHAVFAPFQLASVERHNKKLEEMRKKAEEEAAREAEARRFKARAFDARIAAKPLTPPKPAANGTTRGSAPVFASEARISHYNDVVKPAKKAKEEALQKEKLEAERKAKELEEVEVEDFRKSLVFKARPMPDFSSPFRPNPTLARPVTSPAEPELHTYKRLGAASVNDNGLRASDVNPFYGSLRKSASAAISRKAAGVTDVRRSTVIPAGRTSGRRGSGVCVPVEEVVQEG</sequence>
<feature type="region of interest" description="Disordered" evidence="6">
    <location>
        <begin position="743"/>
        <end position="764"/>
    </location>
</feature>
<feature type="compositionally biased region" description="Polar residues" evidence="6">
    <location>
        <begin position="390"/>
        <end position="399"/>
    </location>
</feature>
<name>A0AAD3DRV7_9CHLO</name>
<feature type="compositionally biased region" description="Polar residues" evidence="6">
    <location>
        <begin position="237"/>
        <end position="259"/>
    </location>
</feature>
<evidence type="ECO:0000256" key="6">
    <source>
        <dbReference type="SAM" id="MobiDB-lite"/>
    </source>
</evidence>
<dbReference type="EMBL" id="BMAR01000011">
    <property type="protein sequence ID" value="GFR45842.1"/>
    <property type="molecule type" value="Genomic_DNA"/>
</dbReference>
<feature type="region of interest" description="Disordered" evidence="6">
    <location>
        <begin position="447"/>
        <end position="502"/>
    </location>
</feature>
<feature type="region of interest" description="Disordered" evidence="6">
    <location>
        <begin position="344"/>
        <end position="433"/>
    </location>
</feature>
<dbReference type="Proteomes" id="UP001054857">
    <property type="component" value="Unassembled WGS sequence"/>
</dbReference>
<evidence type="ECO:0000256" key="5">
    <source>
        <dbReference type="SAM" id="Coils"/>
    </source>
</evidence>
<feature type="compositionally biased region" description="Low complexity" evidence="6">
    <location>
        <begin position="600"/>
        <end position="610"/>
    </location>
</feature>
<evidence type="ECO:0000259" key="7">
    <source>
        <dbReference type="Pfam" id="PF06886"/>
    </source>
</evidence>
<feature type="non-terminal residue" evidence="8">
    <location>
        <position position="844"/>
    </location>
</feature>
<feature type="compositionally biased region" description="Low complexity" evidence="6">
    <location>
        <begin position="174"/>
        <end position="192"/>
    </location>
</feature>
<evidence type="ECO:0000256" key="1">
    <source>
        <dbReference type="ARBA" id="ARBA00004245"/>
    </source>
</evidence>
<keyword evidence="3" id="KW-0963">Cytoplasm</keyword>
<feature type="coiled-coil region" evidence="5">
    <location>
        <begin position="703"/>
        <end position="730"/>
    </location>
</feature>
<reference evidence="8 9" key="1">
    <citation type="journal article" date="2021" name="Sci. Rep.">
        <title>Genome sequencing of the multicellular alga Astrephomene provides insights into convergent evolution of germ-soma differentiation.</title>
        <authorList>
            <person name="Yamashita S."/>
            <person name="Yamamoto K."/>
            <person name="Matsuzaki R."/>
            <person name="Suzuki S."/>
            <person name="Yamaguchi H."/>
            <person name="Hirooka S."/>
            <person name="Minakuchi Y."/>
            <person name="Miyagishima S."/>
            <person name="Kawachi M."/>
            <person name="Toyoda A."/>
            <person name="Nozaki H."/>
        </authorList>
    </citation>
    <scope>NUCLEOTIDE SEQUENCE [LARGE SCALE GENOMIC DNA]</scope>
    <source>
        <strain evidence="8 9">NIES-4017</strain>
    </source>
</reference>
<keyword evidence="9" id="KW-1185">Reference proteome</keyword>
<evidence type="ECO:0000313" key="9">
    <source>
        <dbReference type="Proteomes" id="UP001054857"/>
    </source>
</evidence>
<feature type="domain" description="TPX2 C-terminal" evidence="7">
    <location>
        <begin position="704"/>
        <end position="754"/>
    </location>
</feature>
<accession>A0AAD3DRV7</accession>
<feature type="region of interest" description="Disordered" evidence="6">
    <location>
        <begin position="172"/>
        <end position="327"/>
    </location>
</feature>
<dbReference type="GO" id="GO:0005856">
    <property type="term" value="C:cytoskeleton"/>
    <property type="evidence" value="ECO:0007669"/>
    <property type="project" value="UniProtKB-SubCell"/>
</dbReference>
<dbReference type="AlphaFoldDB" id="A0AAD3DRV7"/>
<dbReference type="Pfam" id="PF06886">
    <property type="entry name" value="TPX2"/>
    <property type="match status" value="1"/>
</dbReference>
<comment type="similarity">
    <text evidence="2">Belongs to the TPX2 family.</text>
</comment>
<evidence type="ECO:0000256" key="4">
    <source>
        <dbReference type="ARBA" id="ARBA00023212"/>
    </source>
</evidence>
<feature type="compositionally biased region" description="Polar residues" evidence="6">
    <location>
        <begin position="265"/>
        <end position="281"/>
    </location>
</feature>
<keyword evidence="4" id="KW-0206">Cytoskeleton</keyword>
<comment type="caution">
    <text evidence="8">The sequence shown here is derived from an EMBL/GenBank/DDBJ whole genome shotgun (WGS) entry which is preliminary data.</text>
</comment>
<dbReference type="InterPro" id="IPR027329">
    <property type="entry name" value="TPX2_C"/>
</dbReference>
<feature type="region of interest" description="Disordered" evidence="6">
    <location>
        <begin position="662"/>
        <end position="682"/>
    </location>
</feature>
<evidence type="ECO:0000313" key="8">
    <source>
        <dbReference type="EMBL" id="GFR45842.1"/>
    </source>
</evidence>
<feature type="non-terminal residue" evidence="8">
    <location>
        <position position="1"/>
    </location>
</feature>
<evidence type="ECO:0000256" key="3">
    <source>
        <dbReference type="ARBA" id="ARBA00022490"/>
    </source>
</evidence>
<comment type="subcellular location">
    <subcellularLocation>
        <location evidence="1">Cytoplasm</location>
        <location evidence="1">Cytoskeleton</location>
    </subcellularLocation>
</comment>
<feature type="compositionally biased region" description="Basic and acidic residues" evidence="6">
    <location>
        <begin position="193"/>
        <end position="208"/>
    </location>
</feature>
<proteinExistence type="inferred from homology"/>